<comment type="caution">
    <text evidence="2">The sequence shown here is derived from an EMBL/GenBank/DDBJ whole genome shotgun (WGS) entry which is preliminary data.</text>
</comment>
<gene>
    <name evidence="2" type="ORF">TeGR_g12266</name>
</gene>
<accession>A0ABQ6MM73</accession>
<organism evidence="2 3">
    <name type="scientific">Tetraparma gracilis</name>
    <dbReference type="NCBI Taxonomy" id="2962635"/>
    <lineage>
        <taxon>Eukaryota</taxon>
        <taxon>Sar</taxon>
        <taxon>Stramenopiles</taxon>
        <taxon>Ochrophyta</taxon>
        <taxon>Bolidophyceae</taxon>
        <taxon>Parmales</taxon>
        <taxon>Triparmaceae</taxon>
        <taxon>Tetraparma</taxon>
    </lineage>
</organism>
<keyword evidence="1" id="KW-0175">Coiled coil</keyword>
<protein>
    <recommendedName>
        <fullName evidence="4">Choline kinase</fullName>
    </recommendedName>
</protein>
<name>A0ABQ6MM73_9STRA</name>
<feature type="coiled-coil region" evidence="1">
    <location>
        <begin position="130"/>
        <end position="157"/>
    </location>
</feature>
<feature type="non-terminal residue" evidence="2">
    <location>
        <position position="1"/>
    </location>
</feature>
<dbReference type="SUPFAM" id="SSF56112">
    <property type="entry name" value="Protein kinase-like (PK-like)"/>
    <property type="match status" value="1"/>
</dbReference>
<evidence type="ECO:0000313" key="2">
    <source>
        <dbReference type="EMBL" id="GMI28493.1"/>
    </source>
</evidence>
<evidence type="ECO:0000313" key="3">
    <source>
        <dbReference type="Proteomes" id="UP001165060"/>
    </source>
</evidence>
<dbReference type="Gene3D" id="3.90.1200.10">
    <property type="match status" value="1"/>
</dbReference>
<proteinExistence type="predicted"/>
<dbReference type="InterPro" id="IPR011009">
    <property type="entry name" value="Kinase-like_dom_sf"/>
</dbReference>
<evidence type="ECO:0000256" key="1">
    <source>
        <dbReference type="SAM" id="Coils"/>
    </source>
</evidence>
<reference evidence="2 3" key="1">
    <citation type="journal article" date="2023" name="Commun. Biol.">
        <title>Genome analysis of Parmales, the sister group of diatoms, reveals the evolutionary specialization of diatoms from phago-mixotrophs to photoautotrophs.</title>
        <authorList>
            <person name="Ban H."/>
            <person name="Sato S."/>
            <person name="Yoshikawa S."/>
            <person name="Yamada K."/>
            <person name="Nakamura Y."/>
            <person name="Ichinomiya M."/>
            <person name="Sato N."/>
            <person name="Blanc-Mathieu R."/>
            <person name="Endo H."/>
            <person name="Kuwata A."/>
            <person name="Ogata H."/>
        </authorList>
    </citation>
    <scope>NUCLEOTIDE SEQUENCE [LARGE SCALE GENOMIC DNA]</scope>
</reference>
<keyword evidence="3" id="KW-1185">Reference proteome</keyword>
<evidence type="ECO:0008006" key="4">
    <source>
        <dbReference type="Google" id="ProtNLM"/>
    </source>
</evidence>
<dbReference type="Proteomes" id="UP001165060">
    <property type="component" value="Unassembled WGS sequence"/>
</dbReference>
<dbReference type="EMBL" id="BRYB01005750">
    <property type="protein sequence ID" value="GMI28493.1"/>
    <property type="molecule type" value="Genomic_DNA"/>
</dbReference>
<sequence>KPTNVMATPPGPSCLTDSPLLLPGDAGCRDIFLIDFELAGPNYRGFDLCKLFRTASPGPGTARNRRAFMEAYHRRAAGREPTAADVELLLAEADLFLPLTWMEAGVFFLFASVSDGAQEGRWRGLAEDRLGNYRGAMEEFEANVERYKRAKAEVEAQRP</sequence>